<organism evidence="2 3">
    <name type="scientific">Vibrio owensii CAIM 1854 = LMG 25443</name>
    <dbReference type="NCBI Taxonomy" id="1229493"/>
    <lineage>
        <taxon>Bacteria</taxon>
        <taxon>Pseudomonadati</taxon>
        <taxon>Pseudomonadota</taxon>
        <taxon>Gammaproteobacteria</taxon>
        <taxon>Vibrionales</taxon>
        <taxon>Vibrionaceae</taxon>
        <taxon>Vibrio</taxon>
    </lineage>
</organism>
<accession>A0A0C1ZJE6</accession>
<dbReference type="PATRIC" id="fig|1229493.5.peg.1148"/>
<keyword evidence="1" id="KW-0472">Membrane</keyword>
<evidence type="ECO:0000313" key="2">
    <source>
        <dbReference type="EMBL" id="KIF53306.1"/>
    </source>
</evidence>
<name>A0A0C1ZJE6_9VIBR</name>
<keyword evidence="1" id="KW-1133">Transmembrane helix</keyword>
<reference evidence="2 3" key="1">
    <citation type="submission" date="2014-07" db="EMBL/GenBank/DDBJ databases">
        <title>Unique and conserved regions in Vibrio harveyi and related species in comparison with the shrimp pathogen Vibrio harveyi CAIM 1792.</title>
        <authorList>
            <person name="Espinoza-Valles I."/>
            <person name="Vora G."/>
            <person name="Leekitcharoenphon P."/>
            <person name="Ussery D."/>
            <person name="Hoj L."/>
            <person name="Gomez-Gil B."/>
        </authorList>
    </citation>
    <scope>NUCLEOTIDE SEQUENCE [LARGE SCALE GENOMIC DNA]</scope>
    <source>
        <strain evidence="3">CAIM 1854 / LMG 25443</strain>
    </source>
</reference>
<evidence type="ECO:0000256" key="1">
    <source>
        <dbReference type="SAM" id="Phobius"/>
    </source>
</evidence>
<feature type="transmembrane region" description="Helical" evidence="1">
    <location>
        <begin position="7"/>
        <end position="25"/>
    </location>
</feature>
<protein>
    <submittedName>
        <fullName evidence="2">Uncharacterized protein</fullName>
    </submittedName>
</protein>
<dbReference type="AlphaFoldDB" id="A0A0C1ZJE6"/>
<keyword evidence="1" id="KW-0812">Transmembrane</keyword>
<feature type="transmembrane region" description="Helical" evidence="1">
    <location>
        <begin position="45"/>
        <end position="68"/>
    </location>
</feature>
<dbReference type="Proteomes" id="UP000031586">
    <property type="component" value="Unassembled WGS sequence"/>
</dbReference>
<evidence type="ECO:0000313" key="3">
    <source>
        <dbReference type="Proteomes" id="UP000031586"/>
    </source>
</evidence>
<dbReference type="EMBL" id="JPRD01000015">
    <property type="protein sequence ID" value="KIF53306.1"/>
    <property type="molecule type" value="Genomic_DNA"/>
</dbReference>
<comment type="caution">
    <text evidence="2">The sequence shown here is derived from an EMBL/GenBank/DDBJ whole genome shotgun (WGS) entry which is preliminary data.</text>
</comment>
<proteinExistence type="predicted"/>
<gene>
    <name evidence="2" type="ORF">H735_10305</name>
</gene>
<sequence length="74" mass="7976">MGTLVSIILAFIGGMLVYGLTYLSVKERANSLPGGALVGSLVLSPWYLVMPAALFGHLAGIWLLKFVFQHRNKG</sequence>